<reference evidence="2 3" key="1">
    <citation type="submission" date="2019-10" db="EMBL/GenBank/DDBJ databases">
        <title>Two novel species isolated from a subtropical stream in China.</title>
        <authorList>
            <person name="Lu H."/>
        </authorList>
    </citation>
    <scope>NUCLEOTIDE SEQUENCE [LARGE SCALE GENOMIC DNA]</scope>
    <source>
        <strain evidence="2 3">FT29W</strain>
    </source>
</reference>
<dbReference type="Proteomes" id="UP000440498">
    <property type="component" value="Unassembled WGS sequence"/>
</dbReference>
<dbReference type="InterPro" id="IPR051606">
    <property type="entry name" value="Polyketide_Oxido-like"/>
</dbReference>
<proteinExistence type="predicted"/>
<comment type="caution">
    <text evidence="2">The sequence shown here is derived from an EMBL/GenBank/DDBJ whole genome shotgun (WGS) entry which is preliminary data.</text>
</comment>
<gene>
    <name evidence="2" type="ORF">GEV02_17340</name>
</gene>
<dbReference type="AlphaFoldDB" id="A0A6A7N4U5"/>
<name>A0A6A7N4U5_9BURK</name>
<dbReference type="PANTHER" id="PTHR43355:SF2">
    <property type="entry name" value="FLAVIN REDUCTASE (NADPH)"/>
    <property type="match status" value="1"/>
</dbReference>
<accession>A0A6A7N4U5</accession>
<dbReference type="Gene3D" id="3.40.50.720">
    <property type="entry name" value="NAD(P)-binding Rossmann-like Domain"/>
    <property type="match status" value="1"/>
</dbReference>
<protein>
    <submittedName>
        <fullName evidence="2">NAD(P)H-binding protein</fullName>
    </submittedName>
</protein>
<feature type="domain" description="NAD(P)-binding" evidence="1">
    <location>
        <begin position="7"/>
        <end position="190"/>
    </location>
</feature>
<evidence type="ECO:0000313" key="2">
    <source>
        <dbReference type="EMBL" id="MQA39918.1"/>
    </source>
</evidence>
<sequence>MKLAIFGATGATGRHLVELALQAGHDVRALTRSPQALPLRDPRLHVIAGSLDDEAALHSALSGADAVISVLGTRRGDASPVCTDGMRSILPAMQAAGVRRLVALSAYGASETHDATLFIRFVRKVIAAKMRDKDGMEALVRASGTDWTLVRPPALTNGKPGGAWRTGAALRPGWSARLARADLAAFMLREAERGDYVGAAPVVSI</sequence>
<dbReference type="InterPro" id="IPR036291">
    <property type="entry name" value="NAD(P)-bd_dom_sf"/>
</dbReference>
<dbReference type="InterPro" id="IPR016040">
    <property type="entry name" value="NAD(P)-bd_dom"/>
</dbReference>
<evidence type="ECO:0000259" key="1">
    <source>
        <dbReference type="Pfam" id="PF13460"/>
    </source>
</evidence>
<organism evidence="2 3">
    <name type="scientific">Rugamonas aquatica</name>
    <dbReference type="NCBI Taxonomy" id="2743357"/>
    <lineage>
        <taxon>Bacteria</taxon>
        <taxon>Pseudomonadati</taxon>
        <taxon>Pseudomonadota</taxon>
        <taxon>Betaproteobacteria</taxon>
        <taxon>Burkholderiales</taxon>
        <taxon>Oxalobacteraceae</taxon>
        <taxon>Telluria group</taxon>
        <taxon>Rugamonas</taxon>
    </lineage>
</organism>
<evidence type="ECO:0000313" key="3">
    <source>
        <dbReference type="Proteomes" id="UP000440498"/>
    </source>
</evidence>
<keyword evidence="3" id="KW-1185">Reference proteome</keyword>
<dbReference type="RefSeq" id="WP_152839163.1">
    <property type="nucleotide sequence ID" value="NZ_WHUG01000006.1"/>
</dbReference>
<dbReference type="GO" id="GO:0042602">
    <property type="term" value="F:riboflavin reductase (NADPH) activity"/>
    <property type="evidence" value="ECO:0007669"/>
    <property type="project" value="TreeGrafter"/>
</dbReference>
<dbReference type="GO" id="GO:0004074">
    <property type="term" value="F:biliverdin reductase [NAD(P)H] activity"/>
    <property type="evidence" value="ECO:0007669"/>
    <property type="project" value="TreeGrafter"/>
</dbReference>
<dbReference type="Pfam" id="PF13460">
    <property type="entry name" value="NAD_binding_10"/>
    <property type="match status" value="1"/>
</dbReference>
<dbReference type="SUPFAM" id="SSF51735">
    <property type="entry name" value="NAD(P)-binding Rossmann-fold domains"/>
    <property type="match status" value="1"/>
</dbReference>
<dbReference type="EMBL" id="WHUG01000006">
    <property type="protein sequence ID" value="MQA39918.1"/>
    <property type="molecule type" value="Genomic_DNA"/>
</dbReference>
<dbReference type="PANTHER" id="PTHR43355">
    <property type="entry name" value="FLAVIN REDUCTASE (NADPH)"/>
    <property type="match status" value="1"/>
</dbReference>